<evidence type="ECO:0000313" key="8">
    <source>
        <dbReference type="EMBL" id="CAE1317899.1"/>
    </source>
</evidence>
<evidence type="ECO:0000256" key="2">
    <source>
        <dbReference type="ARBA" id="ARBA00022679"/>
    </source>
</evidence>
<dbReference type="SUPFAM" id="SSF53335">
    <property type="entry name" value="S-adenosyl-L-methionine-dependent methyltransferases"/>
    <property type="match status" value="1"/>
</dbReference>
<dbReference type="OrthoDB" id="435282at2759"/>
<name>A0A812E4X1_ACAPH</name>
<protein>
    <submittedName>
        <fullName evidence="8">NSUN5</fullName>
        <ecNumber evidence="8">2.1.1.311</ecNumber>
    </submittedName>
</protein>
<dbReference type="InterPro" id="IPR001678">
    <property type="entry name" value="MeTrfase_RsmB-F_NOP2_dom"/>
</dbReference>
<feature type="binding site" evidence="6">
    <location>
        <position position="292"/>
    </location>
    <ligand>
        <name>S-adenosyl-L-methionine</name>
        <dbReference type="ChEBI" id="CHEBI:59789"/>
    </ligand>
</feature>
<keyword evidence="4 6" id="KW-0694">RNA-binding</keyword>
<dbReference type="EMBL" id="CAHIKZ030004979">
    <property type="protein sequence ID" value="CAE1317899.1"/>
    <property type="molecule type" value="Genomic_DNA"/>
</dbReference>
<dbReference type="GO" id="GO:0005730">
    <property type="term" value="C:nucleolus"/>
    <property type="evidence" value="ECO:0007669"/>
    <property type="project" value="TreeGrafter"/>
</dbReference>
<feature type="binding site" evidence="6">
    <location>
        <begin position="241"/>
        <end position="247"/>
    </location>
    <ligand>
        <name>S-adenosyl-L-methionine</name>
        <dbReference type="ChEBI" id="CHEBI:59789"/>
    </ligand>
</feature>
<dbReference type="Pfam" id="PF21153">
    <property type="entry name" value="NSUN5_N"/>
    <property type="match status" value="1"/>
</dbReference>
<proteinExistence type="inferred from homology"/>
<dbReference type="GO" id="GO:0070475">
    <property type="term" value="P:rRNA base methylation"/>
    <property type="evidence" value="ECO:0007669"/>
    <property type="project" value="TreeGrafter"/>
</dbReference>
<dbReference type="GO" id="GO:0008173">
    <property type="term" value="F:RNA methyltransferase activity"/>
    <property type="evidence" value="ECO:0007669"/>
    <property type="project" value="InterPro"/>
</dbReference>
<dbReference type="Pfam" id="PF21148">
    <property type="entry name" value="NSUN5_fdxn-like"/>
    <property type="match status" value="1"/>
</dbReference>
<keyword evidence="2 6" id="KW-0808">Transferase</keyword>
<keyword evidence="1 6" id="KW-0489">Methyltransferase</keyword>
<dbReference type="Gene3D" id="3.30.70.1170">
    <property type="entry name" value="Sun protein, domain 3"/>
    <property type="match status" value="1"/>
</dbReference>
<dbReference type="InterPro" id="IPR049560">
    <property type="entry name" value="MeTrfase_RsmB-F_NOP2_cat"/>
</dbReference>
<feature type="active site" description="Nucleophile" evidence="6">
    <location>
        <position position="366"/>
    </location>
</feature>
<evidence type="ECO:0000256" key="3">
    <source>
        <dbReference type="ARBA" id="ARBA00022691"/>
    </source>
</evidence>
<dbReference type="PRINTS" id="PR02008">
    <property type="entry name" value="RCMTFAMILY"/>
</dbReference>
<dbReference type="PANTHER" id="PTHR22807:SF4">
    <property type="entry name" value="28S RRNA (CYTOSINE-C(5))-METHYLTRANSFERASE"/>
    <property type="match status" value="1"/>
</dbReference>
<comment type="catalytic activity">
    <reaction evidence="5">
        <text>a cytidine in 25S rRNA + S-adenosyl-L-methionine = a 5-methylcytidine in 25S rRNA + S-adenosyl-L-homocysteine + H(+)</text>
        <dbReference type="Rhea" id="RHEA:47780"/>
        <dbReference type="Rhea" id="RHEA-COMP:11911"/>
        <dbReference type="Rhea" id="RHEA-COMP:11912"/>
        <dbReference type="ChEBI" id="CHEBI:15378"/>
        <dbReference type="ChEBI" id="CHEBI:57856"/>
        <dbReference type="ChEBI" id="CHEBI:59789"/>
        <dbReference type="ChEBI" id="CHEBI:74483"/>
        <dbReference type="ChEBI" id="CHEBI:82748"/>
    </reaction>
</comment>
<dbReference type="PANTHER" id="PTHR22807">
    <property type="entry name" value="NOP2 YEAST -RELATED NOL1/NOP2/FMU SUN DOMAIN-CONTAINING"/>
    <property type="match status" value="1"/>
</dbReference>
<dbReference type="InterPro" id="IPR029063">
    <property type="entry name" value="SAM-dependent_MTases_sf"/>
</dbReference>
<comment type="similarity">
    <text evidence="6">Belongs to the class I-like SAM-binding methyltransferase superfamily. RsmB/NOP family.</text>
</comment>
<dbReference type="InterPro" id="IPR048889">
    <property type="entry name" value="NSUN5_RCM1_N"/>
</dbReference>
<comment type="caution">
    <text evidence="8">The sequence shown here is derived from an EMBL/GenBank/DDBJ whole genome shotgun (WGS) entry which is preliminary data.</text>
</comment>
<feature type="domain" description="SAM-dependent MTase RsmB/NOP-type" evidence="7">
    <location>
        <begin position="128"/>
        <end position="432"/>
    </location>
</feature>
<dbReference type="CDD" id="cd02440">
    <property type="entry name" value="AdoMet_MTases"/>
    <property type="match status" value="1"/>
</dbReference>
<evidence type="ECO:0000256" key="1">
    <source>
        <dbReference type="ARBA" id="ARBA00022603"/>
    </source>
</evidence>
<evidence type="ECO:0000256" key="4">
    <source>
        <dbReference type="ARBA" id="ARBA00022884"/>
    </source>
</evidence>
<evidence type="ECO:0000259" key="7">
    <source>
        <dbReference type="PROSITE" id="PS51686"/>
    </source>
</evidence>
<organism evidence="8 9">
    <name type="scientific">Acanthosepion pharaonis</name>
    <name type="common">Pharaoh cuttlefish</name>
    <name type="synonym">Sepia pharaonis</name>
    <dbReference type="NCBI Taxonomy" id="158019"/>
    <lineage>
        <taxon>Eukaryota</taxon>
        <taxon>Metazoa</taxon>
        <taxon>Spiralia</taxon>
        <taxon>Lophotrochozoa</taxon>
        <taxon>Mollusca</taxon>
        <taxon>Cephalopoda</taxon>
        <taxon>Coleoidea</taxon>
        <taxon>Decapodiformes</taxon>
        <taxon>Sepiida</taxon>
        <taxon>Sepiina</taxon>
        <taxon>Sepiidae</taxon>
        <taxon>Acanthosepion</taxon>
    </lineage>
</organism>
<feature type="binding site" evidence="6">
    <location>
        <position position="265"/>
    </location>
    <ligand>
        <name>S-adenosyl-L-methionine</name>
        <dbReference type="ChEBI" id="CHEBI:59789"/>
    </ligand>
</feature>
<dbReference type="FunFam" id="3.30.70.1170:FF:000004">
    <property type="entry name" value="probable 28S rRNA (Cytosine-C(5))-methyltransferase isoform X2"/>
    <property type="match status" value="1"/>
</dbReference>
<dbReference type="Proteomes" id="UP000597762">
    <property type="component" value="Unassembled WGS sequence"/>
</dbReference>
<reference evidence="8" key="1">
    <citation type="submission" date="2021-01" db="EMBL/GenBank/DDBJ databases">
        <authorList>
            <person name="Li R."/>
            <person name="Bekaert M."/>
        </authorList>
    </citation>
    <scope>NUCLEOTIDE SEQUENCE</scope>
    <source>
        <strain evidence="8">Farmed</strain>
    </source>
</reference>
<sequence length="456" mass="52421">MVDNLYVQAANIFTKASAKEASVKSLVFASEYENKKQLYALVCESLKHSYLLLHIAQALKILEDKPYGLFGNMALLQVLLYDIIFGKGIHKSKRFKNTMRKYRERIREYTEFLTKEKGLSCVQDLLFTRSSAVTSVPKYVRVNTLKTRMKDVCKQFKEDGYRRLHRKGKDYSSFLEEVKSLKSEEFIRDIHIPSLIVFPPGIDFHEHPLYKSGEIILQDKASCFSSQILCPPEGSTVIDCCAAPGNKTTHLASLMNNSGKIFAFDMDAERLKILEKFVQKSGTEIVESFCKDFLTTNPNDPKFQQVEYILVDPSCSGSGIVSRLDEAIDSTETSKHRLKKLSRFQISILKHALCFPNVKKVVYSTCSIFVEENEEVVEEVIKHFQDKFSFTEIMPDFTGRGASSYPNSHHFIRWSTDEDLTNGFFVACFERRIQNEDNTQNFTKDLQNRKRKHSND</sequence>
<evidence type="ECO:0000256" key="5">
    <source>
        <dbReference type="ARBA" id="ARBA00053002"/>
    </source>
</evidence>
<feature type="binding site" evidence="6">
    <location>
        <position position="312"/>
    </location>
    <ligand>
        <name>S-adenosyl-L-methionine</name>
        <dbReference type="ChEBI" id="CHEBI:59789"/>
    </ligand>
</feature>
<evidence type="ECO:0000313" key="9">
    <source>
        <dbReference type="Proteomes" id="UP000597762"/>
    </source>
</evidence>
<dbReference type="PROSITE" id="PS51686">
    <property type="entry name" value="SAM_MT_RSMB_NOP"/>
    <property type="match status" value="1"/>
</dbReference>
<accession>A0A812E4X1</accession>
<keyword evidence="3 6" id="KW-0949">S-adenosyl-L-methionine</keyword>
<dbReference type="FunFam" id="3.40.50.150:FF:000164">
    <property type="entry name" value="Methyltransferase NSUN5, putative"/>
    <property type="match status" value="1"/>
</dbReference>
<keyword evidence="9" id="KW-1185">Reference proteome</keyword>
<dbReference type="Gene3D" id="3.40.50.150">
    <property type="entry name" value="Vaccinia Virus protein VP39"/>
    <property type="match status" value="1"/>
</dbReference>
<dbReference type="Pfam" id="PF01189">
    <property type="entry name" value="Methyltr_RsmB-F"/>
    <property type="match status" value="1"/>
</dbReference>
<evidence type="ECO:0000256" key="6">
    <source>
        <dbReference type="PROSITE-ProRule" id="PRU01023"/>
    </source>
</evidence>
<dbReference type="EC" id="2.1.1.311" evidence="8"/>
<dbReference type="GO" id="GO:0003723">
    <property type="term" value="F:RNA binding"/>
    <property type="evidence" value="ECO:0007669"/>
    <property type="project" value="UniProtKB-UniRule"/>
</dbReference>
<gene>
    <name evidence="8" type="ORF">SPHA_68428</name>
</gene>
<dbReference type="InterPro" id="IPR023267">
    <property type="entry name" value="RCMT"/>
</dbReference>
<dbReference type="AlphaFoldDB" id="A0A812E4X1"/>
<dbReference type="InterPro" id="IPR049561">
    <property type="entry name" value="NSUN5_7_fdxn-like"/>
</dbReference>